<name>A0ABU8J2U9_9BURK</name>
<keyword evidence="2 3" id="KW-0663">Pyridoxal phosphate</keyword>
<proteinExistence type="inferred from homology"/>
<keyword evidence="5" id="KW-1185">Reference proteome</keyword>
<dbReference type="Proteomes" id="UP001386437">
    <property type="component" value="Unassembled WGS sequence"/>
</dbReference>
<dbReference type="Gene3D" id="3.90.1150.10">
    <property type="entry name" value="Aspartate Aminotransferase, domain 1"/>
    <property type="match status" value="1"/>
</dbReference>
<evidence type="ECO:0000313" key="4">
    <source>
        <dbReference type="EMBL" id="MEI6002141.1"/>
    </source>
</evidence>
<keyword evidence="4" id="KW-0808">Transferase</keyword>
<dbReference type="InterPro" id="IPR005814">
    <property type="entry name" value="Aminotrans_3"/>
</dbReference>
<dbReference type="PANTHER" id="PTHR43713:SF3">
    <property type="entry name" value="GLUTAMATE-1-SEMIALDEHYDE 2,1-AMINOMUTASE 1, CHLOROPLASTIC-RELATED"/>
    <property type="match status" value="1"/>
</dbReference>
<dbReference type="Gene3D" id="3.40.640.10">
    <property type="entry name" value="Type I PLP-dependent aspartate aminotransferase-like (Major domain)"/>
    <property type="match status" value="1"/>
</dbReference>
<dbReference type="InterPro" id="IPR015422">
    <property type="entry name" value="PyrdxlP-dep_Trfase_small"/>
</dbReference>
<dbReference type="SUPFAM" id="SSF53383">
    <property type="entry name" value="PLP-dependent transferases"/>
    <property type="match status" value="1"/>
</dbReference>
<dbReference type="Pfam" id="PF00202">
    <property type="entry name" value="Aminotran_3"/>
    <property type="match status" value="1"/>
</dbReference>
<keyword evidence="4" id="KW-0032">Aminotransferase</keyword>
<organism evidence="4 5">
    <name type="scientific">Paraburkholderia bengalensis</name>
    <dbReference type="NCBI Taxonomy" id="2747562"/>
    <lineage>
        <taxon>Bacteria</taxon>
        <taxon>Pseudomonadati</taxon>
        <taxon>Pseudomonadota</taxon>
        <taxon>Betaproteobacteria</taxon>
        <taxon>Burkholderiales</taxon>
        <taxon>Burkholderiaceae</taxon>
        <taxon>Paraburkholderia</taxon>
    </lineage>
</organism>
<evidence type="ECO:0000256" key="1">
    <source>
        <dbReference type="ARBA" id="ARBA00001933"/>
    </source>
</evidence>
<comment type="similarity">
    <text evidence="3">Belongs to the class-III pyridoxal-phosphate-dependent aminotransferase family.</text>
</comment>
<evidence type="ECO:0000256" key="2">
    <source>
        <dbReference type="ARBA" id="ARBA00022898"/>
    </source>
</evidence>
<dbReference type="EMBL" id="JACFYJ010000097">
    <property type="protein sequence ID" value="MEI6002141.1"/>
    <property type="molecule type" value="Genomic_DNA"/>
</dbReference>
<accession>A0ABU8J2U9</accession>
<protein>
    <submittedName>
        <fullName evidence="4">Aminotransferase class III-fold pyridoxal phosphate-dependent enzyme</fullName>
    </submittedName>
</protein>
<dbReference type="InterPro" id="IPR015424">
    <property type="entry name" value="PyrdxlP-dep_Trfase"/>
</dbReference>
<sequence length="444" mass="48006">MNLGIDAISKDSSARLFERARAVMPSGYTRNMLVTKPHPFYAVSAEGPYITDADGRTRIDWVNNFASLIHGHNKREVVEIISQQAARLLSATMPAEWEVRLAELLVERIPSVEQIRFMNSGTEANLIAIKAARAFSGRSKVAKLEGGYHGQYDLLEASYMPKAEEWGDRERPAVLAHNAGTPRSLLDELVLFPLNDIATMREILMRHASEVGTVIIDPSGLSLGTGVYADREFLVALRETTERLGMVLIFDEVWSLRAGYNGTQGIIDVTPDLTTMGKMIGGGLPIGAVGGKRDVMSVFSVDQGEPKVKHSGTFTGNPMSMAAGFVAMSLMTPGAFDMLAAQGQRLAAGLKRALVDTKTHGHVVNRGSMTNLLFTESIPVDYRDLYAQLTPAVSALSASMPKLMAVEGLHVLRNMFVGSTAISDADVDQTIAAATRALTAARQA</sequence>
<dbReference type="InterPro" id="IPR015421">
    <property type="entry name" value="PyrdxlP-dep_Trfase_major"/>
</dbReference>
<comment type="caution">
    <text evidence="4">The sequence shown here is derived from an EMBL/GenBank/DDBJ whole genome shotgun (WGS) entry which is preliminary data.</text>
</comment>
<comment type="cofactor">
    <cofactor evidence="1">
        <name>pyridoxal 5'-phosphate</name>
        <dbReference type="ChEBI" id="CHEBI:597326"/>
    </cofactor>
</comment>
<dbReference type="PANTHER" id="PTHR43713">
    <property type="entry name" value="GLUTAMATE-1-SEMIALDEHYDE 2,1-AMINOMUTASE"/>
    <property type="match status" value="1"/>
</dbReference>
<dbReference type="GO" id="GO:0008483">
    <property type="term" value="F:transaminase activity"/>
    <property type="evidence" value="ECO:0007669"/>
    <property type="project" value="UniProtKB-KW"/>
</dbReference>
<evidence type="ECO:0000313" key="5">
    <source>
        <dbReference type="Proteomes" id="UP001386437"/>
    </source>
</evidence>
<evidence type="ECO:0000256" key="3">
    <source>
        <dbReference type="RuleBase" id="RU003560"/>
    </source>
</evidence>
<gene>
    <name evidence="4" type="ORF">H3V53_34925</name>
</gene>
<dbReference type="RefSeq" id="WP_336601788.1">
    <property type="nucleotide sequence ID" value="NZ_JACFYJ010000097.1"/>
</dbReference>
<reference evidence="4 5" key="1">
    <citation type="journal article" date="2022" name="Arch. Microbiol.">
        <title>Paraburkholderia bengalensis sp. nov. isolated from roots of Oryza sativa, IR64.</title>
        <authorList>
            <person name="Nag P."/>
            <person name="Mondal N."/>
            <person name="Sarkar J."/>
            <person name="Das S."/>
        </authorList>
    </citation>
    <scope>NUCLEOTIDE SEQUENCE [LARGE SCALE GENOMIC DNA]</scope>
    <source>
        <strain evidence="4 5">IR64_4_BI</strain>
    </source>
</reference>